<gene>
    <name evidence="2" type="primary">AlNc14C3G497</name>
    <name evidence="2" type="ORF">ALNC14_005330</name>
</gene>
<dbReference type="EMBL" id="FR824048">
    <property type="protein sequence ID" value="CCA14390.1"/>
    <property type="molecule type" value="Genomic_DNA"/>
</dbReference>
<evidence type="ECO:0000256" key="1">
    <source>
        <dbReference type="SAM" id="Coils"/>
    </source>
</evidence>
<reference evidence="2" key="2">
    <citation type="submission" date="2011-02" db="EMBL/GenBank/DDBJ databases">
        <authorList>
            <person name="MacLean D."/>
        </authorList>
    </citation>
    <scope>NUCLEOTIDE SEQUENCE</scope>
</reference>
<reference evidence="2" key="1">
    <citation type="journal article" date="2011" name="PLoS Biol.">
        <title>Gene gain and loss during evolution of obligate parasitism in the white rust pathogen of Arabidopsis thaliana.</title>
        <authorList>
            <person name="Kemen E."/>
            <person name="Gardiner A."/>
            <person name="Schultz-Larsen T."/>
            <person name="Kemen A.C."/>
            <person name="Balmuth A.L."/>
            <person name="Robert-Seilaniantz A."/>
            <person name="Bailey K."/>
            <person name="Holub E."/>
            <person name="Studholme D.J."/>
            <person name="Maclean D."/>
            <person name="Jones J.D."/>
        </authorList>
    </citation>
    <scope>NUCLEOTIDE SEQUENCE</scope>
</reference>
<protein>
    <submittedName>
        <fullName evidence="2">Uncharacterized protein AlNc14C3G497</fullName>
    </submittedName>
</protein>
<accession>F0W019</accession>
<dbReference type="AlphaFoldDB" id="F0W019"/>
<feature type="coiled-coil region" evidence="1">
    <location>
        <begin position="167"/>
        <end position="243"/>
    </location>
</feature>
<organism evidence="2">
    <name type="scientific">Albugo laibachii Nc14</name>
    <dbReference type="NCBI Taxonomy" id="890382"/>
    <lineage>
        <taxon>Eukaryota</taxon>
        <taxon>Sar</taxon>
        <taxon>Stramenopiles</taxon>
        <taxon>Oomycota</taxon>
        <taxon>Peronosporomycetes</taxon>
        <taxon>Albuginales</taxon>
        <taxon>Albuginaceae</taxon>
        <taxon>Albugo</taxon>
    </lineage>
</organism>
<proteinExistence type="predicted"/>
<name>F0W019_9STRA</name>
<keyword evidence="1" id="KW-0175">Coiled coil</keyword>
<sequence length="289" mass="34314">MLTFSAYNSMSMHHYIIAVCIHDGPSPTALIGSIRSFLYQVALRICLFQLYAYHSIQSIVEQIKRLRTDTEMVAHEKSTGSSGSTWGVATFARHTQMESVPLFEREHRKDSQLVQRLQNELAEAKRFVEAQARRQNDLEYVNEDLEHRLEQEALDRIALDAQKADDERRWKEERARLKSEREMWEKRYEEEHRRRGIVEERLRRAEKELYRMHQKKYDIEKTIRREETEKRKHEAEIVRSLEKDSQQSLRRSMTHAYMHIDPTLNPKDTDPIAVRTRQALSSAMDFLGV</sequence>
<evidence type="ECO:0000313" key="2">
    <source>
        <dbReference type="EMBL" id="CCA14390.1"/>
    </source>
</evidence>
<dbReference type="HOGENOM" id="CLU_076757_0_0_1"/>